<keyword evidence="2" id="KW-1185">Reference proteome</keyword>
<comment type="caution">
    <text evidence="1">The sequence shown here is derived from an EMBL/GenBank/DDBJ whole genome shotgun (WGS) entry which is preliminary data.</text>
</comment>
<dbReference type="EMBL" id="JBHTIR010003438">
    <property type="protein sequence ID" value="MFD0855208.1"/>
    <property type="molecule type" value="Genomic_DNA"/>
</dbReference>
<reference evidence="2" key="1">
    <citation type="journal article" date="2019" name="Int. J. Syst. Evol. Microbiol.">
        <title>The Global Catalogue of Microorganisms (GCM) 10K type strain sequencing project: providing services to taxonomists for standard genome sequencing and annotation.</title>
        <authorList>
            <consortium name="The Broad Institute Genomics Platform"/>
            <consortium name="The Broad Institute Genome Sequencing Center for Infectious Disease"/>
            <person name="Wu L."/>
            <person name="Ma J."/>
        </authorList>
    </citation>
    <scope>NUCLEOTIDE SEQUENCE [LARGE SCALE GENOMIC DNA]</scope>
    <source>
        <strain evidence="2">JCM 31696</strain>
    </source>
</reference>
<protein>
    <submittedName>
        <fullName evidence="1">Uncharacterized protein</fullName>
    </submittedName>
</protein>
<name>A0ABW3CKX7_9ACTN</name>
<sequence>MKLDDYQWQSDFAIQHQAQGRAEGRVEGRAEEAAKALLIVLRGRKVCVSGEARERITGCQDVARLESWLERAGTVNTIDELFE</sequence>
<gene>
    <name evidence="1" type="ORF">ACFQ07_23415</name>
</gene>
<proteinExistence type="predicted"/>
<organism evidence="1 2">
    <name type="scientific">Actinomadura adrarensis</name>
    <dbReference type="NCBI Taxonomy" id="1819600"/>
    <lineage>
        <taxon>Bacteria</taxon>
        <taxon>Bacillati</taxon>
        <taxon>Actinomycetota</taxon>
        <taxon>Actinomycetes</taxon>
        <taxon>Streptosporangiales</taxon>
        <taxon>Thermomonosporaceae</taxon>
        <taxon>Actinomadura</taxon>
    </lineage>
</organism>
<accession>A0ABW3CKX7</accession>
<dbReference type="Proteomes" id="UP001597083">
    <property type="component" value="Unassembled WGS sequence"/>
</dbReference>
<evidence type="ECO:0000313" key="1">
    <source>
        <dbReference type="EMBL" id="MFD0855208.1"/>
    </source>
</evidence>
<evidence type="ECO:0000313" key="2">
    <source>
        <dbReference type="Proteomes" id="UP001597083"/>
    </source>
</evidence>